<dbReference type="RefSeq" id="WP_203937610.1">
    <property type="nucleotide sequence ID" value="NZ_BAAAGJ010000012.1"/>
</dbReference>
<dbReference type="InterPro" id="IPR052158">
    <property type="entry name" value="INH-QAR"/>
</dbReference>
<reference evidence="5" key="1">
    <citation type="submission" date="2021-01" db="EMBL/GenBank/DDBJ databases">
        <title>Whole genome shotgun sequence of Spirilliplanes yamanashiensis NBRC 15828.</title>
        <authorList>
            <person name="Komaki H."/>
            <person name="Tamura T."/>
        </authorList>
    </citation>
    <scope>NUCLEOTIDE SEQUENCE</scope>
    <source>
        <strain evidence="5">NBRC 15828</strain>
    </source>
</reference>
<dbReference type="AlphaFoldDB" id="A0A8J3Y6N4"/>
<dbReference type="GO" id="GO:0043565">
    <property type="term" value="F:sequence-specific DNA binding"/>
    <property type="evidence" value="ECO:0007669"/>
    <property type="project" value="InterPro"/>
</dbReference>
<dbReference type="InterPro" id="IPR020449">
    <property type="entry name" value="Tscrpt_reg_AraC-type_HTH"/>
</dbReference>
<feature type="domain" description="HTH araC/xylS-type" evidence="4">
    <location>
        <begin position="211"/>
        <end position="309"/>
    </location>
</feature>
<organism evidence="5 6">
    <name type="scientific">Spirilliplanes yamanashiensis</name>
    <dbReference type="NCBI Taxonomy" id="42233"/>
    <lineage>
        <taxon>Bacteria</taxon>
        <taxon>Bacillati</taxon>
        <taxon>Actinomycetota</taxon>
        <taxon>Actinomycetes</taxon>
        <taxon>Micromonosporales</taxon>
        <taxon>Micromonosporaceae</taxon>
        <taxon>Spirilliplanes</taxon>
    </lineage>
</organism>
<comment type="caution">
    <text evidence="5">The sequence shown here is derived from an EMBL/GenBank/DDBJ whole genome shotgun (WGS) entry which is preliminary data.</text>
</comment>
<dbReference type="PANTHER" id="PTHR43130">
    <property type="entry name" value="ARAC-FAMILY TRANSCRIPTIONAL REGULATOR"/>
    <property type="match status" value="1"/>
</dbReference>
<dbReference type="Pfam" id="PF12833">
    <property type="entry name" value="HTH_18"/>
    <property type="match status" value="1"/>
</dbReference>
<dbReference type="GO" id="GO:0003700">
    <property type="term" value="F:DNA-binding transcription factor activity"/>
    <property type="evidence" value="ECO:0007669"/>
    <property type="project" value="InterPro"/>
</dbReference>
<dbReference type="Gene3D" id="1.10.10.60">
    <property type="entry name" value="Homeodomain-like"/>
    <property type="match status" value="1"/>
</dbReference>
<evidence type="ECO:0000259" key="4">
    <source>
        <dbReference type="PROSITE" id="PS01124"/>
    </source>
</evidence>
<evidence type="ECO:0000313" key="6">
    <source>
        <dbReference type="Proteomes" id="UP000652013"/>
    </source>
</evidence>
<keyword evidence="6" id="KW-1185">Reference proteome</keyword>
<dbReference type="PRINTS" id="PR00032">
    <property type="entry name" value="HTHARAC"/>
</dbReference>
<dbReference type="InterPro" id="IPR029062">
    <property type="entry name" value="Class_I_gatase-like"/>
</dbReference>
<keyword evidence="3" id="KW-0804">Transcription</keyword>
<dbReference type="Pfam" id="PF01965">
    <property type="entry name" value="DJ-1_PfpI"/>
    <property type="match status" value="1"/>
</dbReference>
<keyword evidence="1" id="KW-0805">Transcription regulation</keyword>
<dbReference type="Proteomes" id="UP000652013">
    <property type="component" value="Unassembled WGS sequence"/>
</dbReference>
<dbReference type="PROSITE" id="PS00041">
    <property type="entry name" value="HTH_ARAC_FAMILY_1"/>
    <property type="match status" value="1"/>
</dbReference>
<evidence type="ECO:0000256" key="1">
    <source>
        <dbReference type="ARBA" id="ARBA00023015"/>
    </source>
</evidence>
<dbReference type="InterPro" id="IPR002818">
    <property type="entry name" value="DJ-1/PfpI"/>
</dbReference>
<keyword evidence="2" id="KW-0238">DNA-binding</keyword>
<dbReference type="SUPFAM" id="SSF52317">
    <property type="entry name" value="Class I glutamine amidotransferase-like"/>
    <property type="match status" value="1"/>
</dbReference>
<dbReference type="CDD" id="cd03137">
    <property type="entry name" value="GATase1_AraC_1"/>
    <property type="match status" value="1"/>
</dbReference>
<name>A0A8J3Y6N4_9ACTN</name>
<evidence type="ECO:0000256" key="2">
    <source>
        <dbReference type="ARBA" id="ARBA00023125"/>
    </source>
</evidence>
<dbReference type="InterPro" id="IPR018062">
    <property type="entry name" value="HTH_AraC-typ_CS"/>
</dbReference>
<evidence type="ECO:0000256" key="3">
    <source>
        <dbReference type="ARBA" id="ARBA00023163"/>
    </source>
</evidence>
<proteinExistence type="predicted"/>
<evidence type="ECO:0000313" key="5">
    <source>
        <dbReference type="EMBL" id="GIJ02327.1"/>
    </source>
</evidence>
<dbReference type="SMART" id="SM00342">
    <property type="entry name" value="HTH_ARAC"/>
    <property type="match status" value="1"/>
</dbReference>
<dbReference type="InterPro" id="IPR018060">
    <property type="entry name" value="HTH_AraC"/>
</dbReference>
<dbReference type="EMBL" id="BOOY01000008">
    <property type="protein sequence ID" value="GIJ02327.1"/>
    <property type="molecule type" value="Genomic_DNA"/>
</dbReference>
<accession>A0A8J3Y6N4</accession>
<gene>
    <name evidence="5" type="ORF">Sya03_16790</name>
</gene>
<dbReference type="SUPFAM" id="SSF46689">
    <property type="entry name" value="Homeodomain-like"/>
    <property type="match status" value="2"/>
</dbReference>
<dbReference type="PROSITE" id="PS01124">
    <property type="entry name" value="HTH_ARAC_FAMILY_2"/>
    <property type="match status" value="1"/>
</dbReference>
<dbReference type="PANTHER" id="PTHR43130:SF3">
    <property type="entry name" value="HTH-TYPE TRANSCRIPTIONAL REGULATOR RV1931C"/>
    <property type="match status" value="1"/>
</dbReference>
<sequence length="319" mass="33274">MHTVVVLALPDAIAFDVATPVEVFGRARLPDGRPAYRVEVCATEPVVAAGPLRLVAAHGLEALADADTVVVPGRADPTAATPDAVVAALRAAAAAGTRIASICVGAFTLAAAGLLDGRRATTHWAAAGLFAAAHPAVHLDPAVLYVDTGQIVTSAGATAGVDMCLHLIGRDHGAAVAAHASRSAVAPLHRDGGQAQYIDHGHTRTADPGLGPLLHWIEENAHRPLSLDDVAARAGLSVRTLNRRFHAHTGGTPMQWLAGVRIRRARELLETTGHGVDRIAYQVGFPSPTNFRAQFKRLTGVTPQAYRTTFRPASTGPRA</sequence>
<dbReference type="Gene3D" id="3.40.50.880">
    <property type="match status" value="1"/>
</dbReference>
<protein>
    <submittedName>
        <fullName evidence="5">AraC family transcriptional regulator</fullName>
    </submittedName>
</protein>
<dbReference type="InterPro" id="IPR009057">
    <property type="entry name" value="Homeodomain-like_sf"/>
</dbReference>